<evidence type="ECO:0000256" key="4">
    <source>
        <dbReference type="ARBA" id="ARBA00022801"/>
    </source>
</evidence>
<evidence type="ECO:0000256" key="11">
    <source>
        <dbReference type="SAM" id="SignalP"/>
    </source>
</evidence>
<dbReference type="EC" id="3.1.2.14" evidence="2"/>
<dbReference type="Pfam" id="PF00975">
    <property type="entry name" value="Thioesterase"/>
    <property type="match status" value="1"/>
</dbReference>
<evidence type="ECO:0000256" key="5">
    <source>
        <dbReference type="ARBA" id="ARBA00022832"/>
    </source>
</evidence>
<evidence type="ECO:0000256" key="10">
    <source>
        <dbReference type="ARBA" id="ARBA00079653"/>
    </source>
</evidence>
<feature type="signal peptide" evidence="11">
    <location>
        <begin position="1"/>
        <end position="18"/>
    </location>
</feature>
<protein>
    <recommendedName>
        <fullName evidence="9">S-acyl fatty acid synthase thioesterase, medium chain</fullName>
        <ecNumber evidence="2">3.1.2.14</ecNumber>
    </recommendedName>
    <alternativeName>
        <fullName evidence="10">Thioesterase II</fullName>
    </alternativeName>
</protein>
<dbReference type="OrthoDB" id="541883at2759"/>
<dbReference type="GO" id="GO:0016297">
    <property type="term" value="F:fatty acyl-[ACP] hydrolase activity"/>
    <property type="evidence" value="ECO:0007669"/>
    <property type="project" value="UniProtKB-EC"/>
</dbReference>
<keyword evidence="6" id="KW-0443">Lipid metabolism</keyword>
<keyword evidence="7" id="KW-0275">Fatty acid biosynthesis</keyword>
<feature type="non-terminal residue" evidence="13">
    <location>
        <position position="263"/>
    </location>
</feature>
<dbReference type="PANTHER" id="PTHR11487">
    <property type="entry name" value="THIOESTERASE"/>
    <property type="match status" value="1"/>
</dbReference>
<dbReference type="EMBL" id="VZSY01000687">
    <property type="protein sequence ID" value="NXA12155.1"/>
    <property type="molecule type" value="Genomic_DNA"/>
</dbReference>
<evidence type="ECO:0000259" key="12">
    <source>
        <dbReference type="Pfam" id="PF00975"/>
    </source>
</evidence>
<accession>A0A7K7T5M5</accession>
<evidence type="ECO:0000256" key="7">
    <source>
        <dbReference type="ARBA" id="ARBA00023160"/>
    </source>
</evidence>
<evidence type="ECO:0000256" key="3">
    <source>
        <dbReference type="ARBA" id="ARBA00022516"/>
    </source>
</evidence>
<proteinExistence type="inferred from homology"/>
<evidence type="ECO:0000256" key="9">
    <source>
        <dbReference type="ARBA" id="ARBA00073799"/>
    </source>
</evidence>
<organism evidence="13 14">
    <name type="scientific">Sapayoa aenigma</name>
    <name type="common">broad-billed sapayoa</name>
    <dbReference type="NCBI Taxonomy" id="239371"/>
    <lineage>
        <taxon>Eukaryota</taxon>
        <taxon>Metazoa</taxon>
        <taxon>Chordata</taxon>
        <taxon>Craniata</taxon>
        <taxon>Vertebrata</taxon>
        <taxon>Euteleostomi</taxon>
        <taxon>Archelosauria</taxon>
        <taxon>Archosauria</taxon>
        <taxon>Dinosauria</taxon>
        <taxon>Saurischia</taxon>
        <taxon>Theropoda</taxon>
        <taxon>Coelurosauria</taxon>
        <taxon>Aves</taxon>
        <taxon>Neognathae</taxon>
        <taxon>Neoaves</taxon>
        <taxon>Telluraves</taxon>
        <taxon>Australaves</taxon>
        <taxon>Passeriformes</taxon>
        <taxon>Tyrannidae</taxon>
        <taxon>Sapayoa</taxon>
    </lineage>
</organism>
<dbReference type="SUPFAM" id="SSF53474">
    <property type="entry name" value="alpha/beta-Hydrolases"/>
    <property type="match status" value="1"/>
</dbReference>
<keyword evidence="11" id="KW-0732">Signal</keyword>
<feature type="chain" id="PRO_5029581970" description="S-acyl fatty acid synthase thioesterase, medium chain" evidence="11">
    <location>
        <begin position="19"/>
        <end position="263"/>
    </location>
</feature>
<evidence type="ECO:0000256" key="1">
    <source>
        <dbReference type="ARBA" id="ARBA00007169"/>
    </source>
</evidence>
<reference evidence="13 14" key="1">
    <citation type="submission" date="2019-09" db="EMBL/GenBank/DDBJ databases">
        <title>Bird 10,000 Genomes (B10K) Project - Family phase.</title>
        <authorList>
            <person name="Zhang G."/>
        </authorList>
    </citation>
    <scope>NUCLEOTIDE SEQUENCE [LARGE SCALE GENOMIC DNA]</scope>
    <source>
        <strain evidence="13">B10K-DU-030-41</strain>
        <tissue evidence="13">Muscle</tissue>
    </source>
</reference>
<evidence type="ECO:0000256" key="2">
    <source>
        <dbReference type="ARBA" id="ARBA00012480"/>
    </source>
</evidence>
<evidence type="ECO:0000256" key="8">
    <source>
        <dbReference type="ARBA" id="ARBA00048536"/>
    </source>
</evidence>
<feature type="domain" description="Thioesterase" evidence="12">
    <location>
        <begin position="27"/>
        <end position="254"/>
    </location>
</feature>
<dbReference type="FunFam" id="3.40.50.1820:FF:000153">
    <property type="entry name" value="Surfactin synthase thioesterase subunit"/>
    <property type="match status" value="1"/>
</dbReference>
<feature type="non-terminal residue" evidence="13">
    <location>
        <position position="1"/>
    </location>
</feature>
<dbReference type="InterPro" id="IPR012223">
    <property type="entry name" value="TEII"/>
</dbReference>
<comment type="caution">
    <text evidence="13">The sequence shown here is derived from an EMBL/GenBank/DDBJ whole genome shotgun (WGS) entry which is preliminary data.</text>
</comment>
<keyword evidence="5" id="KW-0276">Fatty acid metabolism</keyword>
<evidence type="ECO:0000313" key="13">
    <source>
        <dbReference type="EMBL" id="NXA12155.1"/>
    </source>
</evidence>
<comment type="catalytic activity">
    <reaction evidence="8">
        <text>(9Z)-octadecenoyl-[ACP] + H2O = (9Z)-octadecenoate + holo-[ACP] + H(+)</text>
        <dbReference type="Rhea" id="RHEA:15057"/>
        <dbReference type="Rhea" id="RHEA-COMP:9685"/>
        <dbReference type="Rhea" id="RHEA-COMP:9924"/>
        <dbReference type="ChEBI" id="CHEBI:15377"/>
        <dbReference type="ChEBI" id="CHEBI:15378"/>
        <dbReference type="ChEBI" id="CHEBI:30823"/>
        <dbReference type="ChEBI" id="CHEBI:64479"/>
        <dbReference type="ChEBI" id="CHEBI:78783"/>
        <dbReference type="EC" id="3.1.2.14"/>
    </reaction>
</comment>
<keyword evidence="14" id="KW-1185">Reference proteome</keyword>
<dbReference type="AlphaFoldDB" id="A0A7K7T5M5"/>
<dbReference type="Proteomes" id="UP000589485">
    <property type="component" value="Unassembled WGS sequence"/>
</dbReference>
<evidence type="ECO:0000313" key="14">
    <source>
        <dbReference type="Proteomes" id="UP000589485"/>
    </source>
</evidence>
<name>A0A7K7T5M5_9TYRA</name>
<evidence type="ECO:0000256" key="6">
    <source>
        <dbReference type="ARBA" id="ARBA00023098"/>
    </source>
</evidence>
<dbReference type="PANTHER" id="PTHR11487:SF0">
    <property type="entry name" value="S-ACYL FATTY ACID SYNTHASE THIOESTERASE, MEDIUM CHAIN"/>
    <property type="match status" value="1"/>
</dbReference>
<dbReference type="GO" id="GO:0051792">
    <property type="term" value="P:medium-chain fatty acid biosynthetic process"/>
    <property type="evidence" value="ECO:0007669"/>
    <property type="project" value="UniProtKB-ARBA"/>
</dbReference>
<dbReference type="Gene3D" id="3.40.50.1820">
    <property type="entry name" value="alpha/beta hydrolase"/>
    <property type="match status" value="1"/>
</dbReference>
<comment type="similarity">
    <text evidence="1">Belongs to the thioesterase family.</text>
</comment>
<keyword evidence="3" id="KW-0444">Lipid biosynthesis</keyword>
<gene>
    <name evidence="13" type="primary">Sast</name>
    <name evidence="13" type="ORF">SAPAEN_R08265</name>
</gene>
<dbReference type="InterPro" id="IPR029058">
    <property type="entry name" value="AB_hydrolase_fold"/>
</dbReference>
<keyword evidence="4" id="KW-0378">Hydrolase</keyword>
<sequence>VLVLGFFFLGMEKVIACAEKRPNALCKLICFPWAGGGTAQLVQWGKLFSNSIEVFCVRLPGRETRLNDPFTKDMTSAVNEVTSVLLKELQGKPFAFFGHSFGCYLSFAVALHLKEKYGLEPVHLFISGAHAPNSQAILPMKSIPMPDANDEEVLAYIQILGGTPELLPNEDLRKELLLTFREDFRIFQTFSFEKAETGISLSCDITCFSGSDDKPYDLRAWQEVTSGDTSFYELPGGHFYLLEPSNGIFLIKHITRCIENAGL</sequence>
<dbReference type="InterPro" id="IPR001031">
    <property type="entry name" value="Thioesterase"/>
</dbReference>